<dbReference type="InterPro" id="IPR011527">
    <property type="entry name" value="ABC1_TM_dom"/>
</dbReference>
<dbReference type="InterPro" id="IPR036640">
    <property type="entry name" value="ABC1_TM_sf"/>
</dbReference>
<dbReference type="InterPro" id="IPR003439">
    <property type="entry name" value="ABC_transporter-like_ATP-bd"/>
</dbReference>
<dbReference type="InterPro" id="IPR017871">
    <property type="entry name" value="ABC_transporter-like_CS"/>
</dbReference>
<dbReference type="PANTHER" id="PTHR43394:SF1">
    <property type="entry name" value="ATP-BINDING CASSETTE SUB-FAMILY B MEMBER 10, MITOCHONDRIAL"/>
    <property type="match status" value="1"/>
</dbReference>
<gene>
    <name evidence="10" type="ORF">GCM10009750_04230</name>
</gene>
<keyword evidence="5 7" id="KW-1133">Transmembrane helix</keyword>
<dbReference type="SUPFAM" id="SSF90123">
    <property type="entry name" value="ABC transporter transmembrane region"/>
    <property type="match status" value="1"/>
</dbReference>
<evidence type="ECO:0000256" key="2">
    <source>
        <dbReference type="ARBA" id="ARBA00022692"/>
    </source>
</evidence>
<evidence type="ECO:0000256" key="6">
    <source>
        <dbReference type="ARBA" id="ARBA00023136"/>
    </source>
</evidence>
<feature type="transmembrane region" description="Helical" evidence="7">
    <location>
        <begin position="261"/>
        <end position="283"/>
    </location>
</feature>
<dbReference type="PANTHER" id="PTHR43394">
    <property type="entry name" value="ATP-DEPENDENT PERMEASE MDL1, MITOCHONDRIAL"/>
    <property type="match status" value="1"/>
</dbReference>
<evidence type="ECO:0000256" key="7">
    <source>
        <dbReference type="SAM" id="Phobius"/>
    </source>
</evidence>
<dbReference type="PROSITE" id="PS00211">
    <property type="entry name" value="ABC_TRANSPORTER_1"/>
    <property type="match status" value="1"/>
</dbReference>
<evidence type="ECO:0000256" key="1">
    <source>
        <dbReference type="ARBA" id="ARBA00004651"/>
    </source>
</evidence>
<organism evidence="10 11">
    <name type="scientific">Agromyces salentinus</name>
    <dbReference type="NCBI Taxonomy" id="269421"/>
    <lineage>
        <taxon>Bacteria</taxon>
        <taxon>Bacillati</taxon>
        <taxon>Actinomycetota</taxon>
        <taxon>Actinomycetes</taxon>
        <taxon>Micrococcales</taxon>
        <taxon>Microbacteriaceae</taxon>
        <taxon>Agromyces</taxon>
    </lineage>
</organism>
<protein>
    <submittedName>
        <fullName evidence="10">ABC transporter ATP-binding protein</fullName>
    </submittedName>
</protein>
<dbReference type="Gene3D" id="1.20.1560.10">
    <property type="entry name" value="ABC transporter type 1, transmembrane domain"/>
    <property type="match status" value="1"/>
</dbReference>
<name>A0ABN2MFT7_9MICO</name>
<feature type="transmembrane region" description="Helical" evidence="7">
    <location>
        <begin position="143"/>
        <end position="161"/>
    </location>
</feature>
<keyword evidence="4 10" id="KW-0067">ATP-binding</keyword>
<feature type="domain" description="ABC transporter" evidence="8">
    <location>
        <begin position="345"/>
        <end position="577"/>
    </location>
</feature>
<sequence length="578" mass="61918">MTTIREGRALDPTRLLRSGLRPVRGRLVTAIVAFVVKDSPLWILPIVTASVIDTLVAGRGASALLLPAGLAAAAILANVLANSVYVRAYSFAVRQFGARLRESLAGRLQQLSIGYHARSSAAVMQTKVVRDVENVELMLQQSFGPVLSAITILIGAGVATAVRVPQFLPVFALTVPLAVGLIIWLRRRTGPSNEAFRRSVEQMSSRVSEMSSLLEVTRAHGLEEVSVRRVVDTSNDVQRAGMSLDRLNGRFGALSWSSYQLLTLGCLFGAALVSISGLVAISVGDVVLLSSYFSLLTGSISSAFQVAPIVTKGLESRRSITDVLLEPDVEHNDGKRQVLTVNGTIDFVAVDFDYGSGRVIDGLSLSIAAGETVAFVGPSGSGKSTLVNLALGFLRPVRGRILLDGVDIDTLDMRTARRFMSVVPQDSVLFRGTIRENVAYGMDDVSDARLAEALRDANATFVFDLPDGWETSVGDRGAQLSGGQRQRLAIARALIRDPEILILDEATAALDPETQADVQDAIERLTADRTTLVVAHRLSTIRRADRIVVLDAGRIAESGTHDELAAAGGIYARLLAQQ</sequence>
<dbReference type="GO" id="GO:0005524">
    <property type="term" value="F:ATP binding"/>
    <property type="evidence" value="ECO:0007669"/>
    <property type="project" value="UniProtKB-KW"/>
</dbReference>
<dbReference type="EMBL" id="BAAANK010000001">
    <property type="protein sequence ID" value="GAA1824563.1"/>
    <property type="molecule type" value="Genomic_DNA"/>
</dbReference>
<dbReference type="SMART" id="SM00382">
    <property type="entry name" value="AAA"/>
    <property type="match status" value="1"/>
</dbReference>
<evidence type="ECO:0000313" key="10">
    <source>
        <dbReference type="EMBL" id="GAA1824563.1"/>
    </source>
</evidence>
<evidence type="ECO:0000256" key="5">
    <source>
        <dbReference type="ARBA" id="ARBA00022989"/>
    </source>
</evidence>
<evidence type="ECO:0000256" key="4">
    <source>
        <dbReference type="ARBA" id="ARBA00022840"/>
    </source>
</evidence>
<dbReference type="Pfam" id="PF00664">
    <property type="entry name" value="ABC_membrane"/>
    <property type="match status" value="1"/>
</dbReference>
<feature type="domain" description="ABC transmembrane type-1" evidence="9">
    <location>
        <begin position="43"/>
        <end position="312"/>
    </location>
</feature>
<dbReference type="Pfam" id="PF00005">
    <property type="entry name" value="ABC_tran"/>
    <property type="match status" value="1"/>
</dbReference>
<feature type="transmembrane region" description="Helical" evidence="7">
    <location>
        <begin position="167"/>
        <end position="185"/>
    </location>
</feature>
<dbReference type="SUPFAM" id="SSF52540">
    <property type="entry name" value="P-loop containing nucleoside triphosphate hydrolases"/>
    <property type="match status" value="1"/>
</dbReference>
<keyword evidence="6 7" id="KW-0472">Membrane</keyword>
<evidence type="ECO:0000256" key="3">
    <source>
        <dbReference type="ARBA" id="ARBA00022741"/>
    </source>
</evidence>
<keyword evidence="11" id="KW-1185">Reference proteome</keyword>
<evidence type="ECO:0000259" key="9">
    <source>
        <dbReference type="PROSITE" id="PS50929"/>
    </source>
</evidence>
<dbReference type="RefSeq" id="WP_157425930.1">
    <property type="nucleotide sequence ID" value="NZ_BAAANK010000001.1"/>
</dbReference>
<evidence type="ECO:0000259" key="8">
    <source>
        <dbReference type="PROSITE" id="PS50893"/>
    </source>
</evidence>
<feature type="transmembrane region" description="Helical" evidence="7">
    <location>
        <begin position="64"/>
        <end position="86"/>
    </location>
</feature>
<dbReference type="Gene3D" id="3.40.50.300">
    <property type="entry name" value="P-loop containing nucleotide triphosphate hydrolases"/>
    <property type="match status" value="1"/>
</dbReference>
<dbReference type="PROSITE" id="PS50929">
    <property type="entry name" value="ABC_TM1F"/>
    <property type="match status" value="1"/>
</dbReference>
<accession>A0ABN2MFT7</accession>
<dbReference type="PROSITE" id="PS50893">
    <property type="entry name" value="ABC_TRANSPORTER_2"/>
    <property type="match status" value="1"/>
</dbReference>
<comment type="caution">
    <text evidence="10">The sequence shown here is derived from an EMBL/GenBank/DDBJ whole genome shotgun (WGS) entry which is preliminary data.</text>
</comment>
<reference evidence="10 11" key="1">
    <citation type="journal article" date="2019" name="Int. J. Syst. Evol. Microbiol.">
        <title>The Global Catalogue of Microorganisms (GCM) 10K type strain sequencing project: providing services to taxonomists for standard genome sequencing and annotation.</title>
        <authorList>
            <consortium name="The Broad Institute Genomics Platform"/>
            <consortium name="The Broad Institute Genome Sequencing Center for Infectious Disease"/>
            <person name="Wu L."/>
            <person name="Ma J."/>
        </authorList>
    </citation>
    <scope>NUCLEOTIDE SEQUENCE [LARGE SCALE GENOMIC DNA]</scope>
    <source>
        <strain evidence="10 11">JCM 14323</strain>
    </source>
</reference>
<comment type="subcellular location">
    <subcellularLocation>
        <location evidence="1">Cell membrane</location>
        <topology evidence="1">Multi-pass membrane protein</topology>
    </subcellularLocation>
</comment>
<dbReference type="InterPro" id="IPR039421">
    <property type="entry name" value="Type_1_exporter"/>
</dbReference>
<evidence type="ECO:0000313" key="11">
    <source>
        <dbReference type="Proteomes" id="UP001501746"/>
    </source>
</evidence>
<dbReference type="InterPro" id="IPR003593">
    <property type="entry name" value="AAA+_ATPase"/>
</dbReference>
<dbReference type="InterPro" id="IPR027417">
    <property type="entry name" value="P-loop_NTPase"/>
</dbReference>
<feature type="transmembrane region" description="Helical" evidence="7">
    <location>
        <begin position="27"/>
        <end position="52"/>
    </location>
</feature>
<keyword evidence="3" id="KW-0547">Nucleotide-binding</keyword>
<dbReference type="Proteomes" id="UP001501746">
    <property type="component" value="Unassembled WGS sequence"/>
</dbReference>
<proteinExistence type="predicted"/>
<keyword evidence="2 7" id="KW-0812">Transmembrane</keyword>